<feature type="binding site" evidence="12">
    <location>
        <begin position="159"/>
        <end position="161"/>
    </location>
    <ligand>
        <name>NADP(+)</name>
        <dbReference type="ChEBI" id="CHEBI:58349"/>
    </ligand>
</feature>
<keyword evidence="6 12" id="KW-0378">Hydrolase</keyword>
<keyword evidence="11 12" id="KW-0511">Multifunctional enzyme</keyword>
<evidence type="ECO:0000256" key="7">
    <source>
        <dbReference type="ARBA" id="ARBA00022857"/>
    </source>
</evidence>
<evidence type="ECO:0000256" key="11">
    <source>
        <dbReference type="ARBA" id="ARBA00023268"/>
    </source>
</evidence>
<keyword evidence="4 12" id="KW-0028">Amino-acid biosynthesis</keyword>
<gene>
    <name evidence="12" type="primary">folD</name>
    <name evidence="15" type="ORF">AVDCRST_MAG40-571</name>
</gene>
<dbReference type="GO" id="GO:0035999">
    <property type="term" value="P:tetrahydrofolate interconversion"/>
    <property type="evidence" value="ECO:0007669"/>
    <property type="project" value="UniProtKB-UniRule"/>
</dbReference>
<comment type="caution">
    <text evidence="12">Lacks conserved residue(s) required for the propagation of feature annotation.</text>
</comment>
<keyword evidence="5 12" id="KW-0658">Purine biosynthesis</keyword>
<dbReference type="GO" id="GO:0004477">
    <property type="term" value="F:methenyltetrahydrofolate cyclohydrolase activity"/>
    <property type="evidence" value="ECO:0007669"/>
    <property type="project" value="UniProtKB-UniRule"/>
</dbReference>
<evidence type="ECO:0000256" key="9">
    <source>
        <dbReference type="ARBA" id="ARBA00023102"/>
    </source>
</evidence>
<dbReference type="PROSITE" id="PS00767">
    <property type="entry name" value="THF_DHG_CYH_2"/>
    <property type="match status" value="1"/>
</dbReference>
<dbReference type="GO" id="GO:0006164">
    <property type="term" value="P:purine nucleotide biosynthetic process"/>
    <property type="evidence" value="ECO:0007669"/>
    <property type="project" value="UniProtKB-KW"/>
</dbReference>
<dbReference type="PROSITE" id="PS00766">
    <property type="entry name" value="THF_DHG_CYH_1"/>
    <property type="match status" value="1"/>
</dbReference>
<dbReference type="InterPro" id="IPR000672">
    <property type="entry name" value="THF_DH/CycHdrlase"/>
</dbReference>
<evidence type="ECO:0000259" key="13">
    <source>
        <dbReference type="Pfam" id="PF00763"/>
    </source>
</evidence>
<keyword evidence="10 12" id="KW-0486">Methionine biosynthesis</keyword>
<comment type="pathway">
    <text evidence="1 12">One-carbon metabolism; tetrahydrofolate interconversion.</text>
</comment>
<organism evidence="15">
    <name type="scientific">uncultured Gemmatimonadaceae bacterium</name>
    <dbReference type="NCBI Taxonomy" id="246130"/>
    <lineage>
        <taxon>Bacteria</taxon>
        <taxon>Pseudomonadati</taxon>
        <taxon>Gemmatimonadota</taxon>
        <taxon>Gemmatimonadia</taxon>
        <taxon>Gemmatimonadales</taxon>
        <taxon>Gemmatimonadaceae</taxon>
        <taxon>environmental samples</taxon>
    </lineage>
</organism>
<dbReference type="GO" id="GO:0000105">
    <property type="term" value="P:L-histidine biosynthetic process"/>
    <property type="evidence" value="ECO:0007669"/>
    <property type="project" value="UniProtKB-KW"/>
</dbReference>
<dbReference type="EC" id="1.5.1.5" evidence="12"/>
<dbReference type="InterPro" id="IPR046346">
    <property type="entry name" value="Aminoacid_DH-like_N_sf"/>
</dbReference>
<dbReference type="PANTHER" id="PTHR48099:SF5">
    <property type="entry name" value="C-1-TETRAHYDROFOLATE SYNTHASE, CYTOPLASMIC"/>
    <property type="match status" value="1"/>
</dbReference>
<evidence type="ECO:0000256" key="2">
    <source>
        <dbReference type="ARBA" id="ARBA00011738"/>
    </source>
</evidence>
<feature type="domain" description="Tetrahydrofolate dehydrogenase/cyclohydrolase NAD(P)-binding" evidence="14">
    <location>
        <begin position="133"/>
        <end position="283"/>
    </location>
</feature>
<comment type="function">
    <text evidence="12">Catalyzes the oxidation of 5,10-methylenetetrahydrofolate to 5,10-methenyltetrahydrofolate and then the hydrolysis of 5,10-methenyltetrahydrofolate to 10-formyltetrahydrofolate.</text>
</comment>
<dbReference type="NCBIfam" id="NF010783">
    <property type="entry name" value="PRK14186.1"/>
    <property type="match status" value="1"/>
</dbReference>
<keyword evidence="9 12" id="KW-0368">Histidine biosynthesis</keyword>
<evidence type="ECO:0000259" key="14">
    <source>
        <dbReference type="Pfam" id="PF02882"/>
    </source>
</evidence>
<dbReference type="InterPro" id="IPR020631">
    <property type="entry name" value="THF_DH/CycHdrlase_NAD-bd_dom"/>
</dbReference>
<proteinExistence type="inferred from homology"/>
<comment type="catalytic activity">
    <reaction evidence="12">
        <text>(6R)-5,10-methenyltetrahydrofolate + H2O = (6R)-10-formyltetrahydrofolate + H(+)</text>
        <dbReference type="Rhea" id="RHEA:23700"/>
        <dbReference type="ChEBI" id="CHEBI:15377"/>
        <dbReference type="ChEBI" id="CHEBI:15378"/>
        <dbReference type="ChEBI" id="CHEBI:57455"/>
        <dbReference type="ChEBI" id="CHEBI:195366"/>
        <dbReference type="EC" id="3.5.4.9"/>
    </reaction>
</comment>
<dbReference type="PANTHER" id="PTHR48099">
    <property type="entry name" value="C-1-TETRAHYDROFOLATE SYNTHASE, CYTOPLASMIC-RELATED"/>
    <property type="match status" value="1"/>
</dbReference>
<dbReference type="PRINTS" id="PR00085">
    <property type="entry name" value="THFDHDRGNASE"/>
</dbReference>
<dbReference type="HAMAP" id="MF_01576">
    <property type="entry name" value="THF_DHG_CYH"/>
    <property type="match status" value="1"/>
</dbReference>
<dbReference type="CDD" id="cd01080">
    <property type="entry name" value="NAD_bind_m-THF_DH_Cyclohyd"/>
    <property type="match status" value="1"/>
</dbReference>
<comment type="catalytic activity">
    <reaction evidence="12">
        <text>(6R)-5,10-methylene-5,6,7,8-tetrahydrofolate + NADP(+) = (6R)-5,10-methenyltetrahydrofolate + NADPH</text>
        <dbReference type="Rhea" id="RHEA:22812"/>
        <dbReference type="ChEBI" id="CHEBI:15636"/>
        <dbReference type="ChEBI" id="CHEBI:57455"/>
        <dbReference type="ChEBI" id="CHEBI:57783"/>
        <dbReference type="ChEBI" id="CHEBI:58349"/>
        <dbReference type="EC" id="1.5.1.5"/>
    </reaction>
</comment>
<evidence type="ECO:0000256" key="8">
    <source>
        <dbReference type="ARBA" id="ARBA00023002"/>
    </source>
</evidence>
<dbReference type="InterPro" id="IPR036291">
    <property type="entry name" value="NAD(P)-bd_dom_sf"/>
</dbReference>
<dbReference type="InterPro" id="IPR020630">
    <property type="entry name" value="THF_DH/CycHdrlase_cat_dom"/>
</dbReference>
<evidence type="ECO:0000256" key="1">
    <source>
        <dbReference type="ARBA" id="ARBA00004777"/>
    </source>
</evidence>
<dbReference type="GO" id="GO:0005829">
    <property type="term" value="C:cytosol"/>
    <property type="evidence" value="ECO:0007669"/>
    <property type="project" value="TreeGrafter"/>
</dbReference>
<dbReference type="Pfam" id="PF02882">
    <property type="entry name" value="THF_DHG_CYH_C"/>
    <property type="match status" value="1"/>
</dbReference>
<dbReference type="UniPathway" id="UPA00193"/>
<sequence>MAVAKAVRVEVAEAAAALTARTGVVPGLTVVLVGDDPASGVYVRAKERACNEAGMSGETIRLPATTSEAELLAVVDRLNADARVHGILVQMPLPKQMDANVVIRRIRPDKDVDGFHPVNVGKLLIGEKDGFAPCTPAGVQELLVRAGVETRGAECVVVGRSNIVGKPMAALMVQAGVGADATVAICHSRTRDLALHTRRADILIAAIGRPNFVTAEMVRPGAVVIDVGINRVDDASAKSGYRLVGDVDFEPVCRVASLITPVPGGVGPMTIAMLLKNTVRAAAMSVGERAATA</sequence>
<comment type="subunit">
    <text evidence="2 12">Homodimer.</text>
</comment>
<evidence type="ECO:0000256" key="10">
    <source>
        <dbReference type="ARBA" id="ARBA00023167"/>
    </source>
</evidence>
<comment type="similarity">
    <text evidence="12">Belongs to the tetrahydrofolate dehydrogenase/cyclohydrolase family.</text>
</comment>
<feature type="domain" description="Tetrahydrofolate dehydrogenase/cyclohydrolase catalytic" evidence="13">
    <location>
        <begin position="2"/>
        <end position="113"/>
    </location>
</feature>
<dbReference type="Gene3D" id="3.40.50.10860">
    <property type="entry name" value="Leucine Dehydrogenase, chain A, domain 1"/>
    <property type="match status" value="1"/>
</dbReference>
<dbReference type="GO" id="GO:0004488">
    <property type="term" value="F:methylenetetrahydrofolate dehydrogenase (NADP+) activity"/>
    <property type="evidence" value="ECO:0007669"/>
    <property type="project" value="UniProtKB-UniRule"/>
</dbReference>
<keyword evidence="3 12" id="KW-0554">One-carbon metabolism</keyword>
<evidence type="ECO:0000256" key="4">
    <source>
        <dbReference type="ARBA" id="ARBA00022605"/>
    </source>
</evidence>
<evidence type="ECO:0000256" key="5">
    <source>
        <dbReference type="ARBA" id="ARBA00022755"/>
    </source>
</evidence>
<evidence type="ECO:0000313" key="15">
    <source>
        <dbReference type="EMBL" id="CAA9304398.1"/>
    </source>
</evidence>
<dbReference type="Pfam" id="PF00763">
    <property type="entry name" value="THF_DHG_CYH"/>
    <property type="match status" value="1"/>
</dbReference>
<feature type="binding site" evidence="12">
    <location>
        <position position="229"/>
    </location>
    <ligand>
        <name>NADP(+)</name>
        <dbReference type="ChEBI" id="CHEBI:58349"/>
    </ligand>
</feature>
<dbReference type="SUPFAM" id="SSF51735">
    <property type="entry name" value="NAD(P)-binding Rossmann-fold domains"/>
    <property type="match status" value="1"/>
</dbReference>
<dbReference type="Gene3D" id="3.40.50.720">
    <property type="entry name" value="NAD(P)-binding Rossmann-like Domain"/>
    <property type="match status" value="1"/>
</dbReference>
<accession>A0A6J4KFD4</accession>
<evidence type="ECO:0000256" key="3">
    <source>
        <dbReference type="ARBA" id="ARBA00022563"/>
    </source>
</evidence>
<evidence type="ECO:0000256" key="6">
    <source>
        <dbReference type="ARBA" id="ARBA00022801"/>
    </source>
</evidence>
<dbReference type="EC" id="3.5.4.9" evidence="12"/>
<keyword evidence="7 12" id="KW-0521">NADP</keyword>
<evidence type="ECO:0000256" key="12">
    <source>
        <dbReference type="HAMAP-Rule" id="MF_01576"/>
    </source>
</evidence>
<dbReference type="AlphaFoldDB" id="A0A6J4KFD4"/>
<dbReference type="FunFam" id="3.40.50.10860:FF:000005">
    <property type="entry name" value="C-1-tetrahydrofolate synthase, cytoplasmic, putative"/>
    <property type="match status" value="1"/>
</dbReference>
<dbReference type="FunFam" id="3.40.50.720:FF:000189">
    <property type="entry name" value="Bifunctional protein FolD"/>
    <property type="match status" value="1"/>
</dbReference>
<dbReference type="SUPFAM" id="SSF53223">
    <property type="entry name" value="Aminoacid dehydrogenase-like, N-terminal domain"/>
    <property type="match status" value="1"/>
</dbReference>
<reference evidence="15" key="1">
    <citation type="submission" date="2020-02" db="EMBL/GenBank/DDBJ databases">
        <authorList>
            <person name="Meier V. D."/>
        </authorList>
    </citation>
    <scope>NUCLEOTIDE SEQUENCE</scope>
    <source>
        <strain evidence="15">AVDCRST_MAG40</strain>
    </source>
</reference>
<protein>
    <recommendedName>
        <fullName evidence="12">Bifunctional protein FolD</fullName>
    </recommendedName>
    <domain>
        <recommendedName>
            <fullName evidence="12">Methylenetetrahydrofolate dehydrogenase</fullName>
            <ecNumber evidence="12">1.5.1.5</ecNumber>
        </recommendedName>
    </domain>
    <domain>
        <recommendedName>
            <fullName evidence="12">Methenyltetrahydrofolate cyclohydrolase</fullName>
            <ecNumber evidence="12">3.5.4.9</ecNumber>
        </recommendedName>
    </domain>
</protein>
<dbReference type="InterPro" id="IPR020867">
    <property type="entry name" value="THF_DH/CycHdrlase_CS"/>
</dbReference>
<dbReference type="GO" id="GO:0009086">
    <property type="term" value="P:methionine biosynthetic process"/>
    <property type="evidence" value="ECO:0007669"/>
    <property type="project" value="UniProtKB-KW"/>
</dbReference>
<name>A0A6J4KFD4_9BACT</name>
<keyword evidence="8 12" id="KW-0560">Oxidoreductase</keyword>
<dbReference type="EMBL" id="CADCTX010000164">
    <property type="protein sequence ID" value="CAA9304398.1"/>
    <property type="molecule type" value="Genomic_DNA"/>
</dbReference>